<dbReference type="InterPro" id="IPR001202">
    <property type="entry name" value="WW_dom"/>
</dbReference>
<dbReference type="SMART" id="SM00456">
    <property type="entry name" value="WW"/>
    <property type="match status" value="1"/>
</dbReference>
<dbReference type="OrthoDB" id="6344460at2759"/>
<dbReference type="Pfam" id="PF00397">
    <property type="entry name" value="WW"/>
    <property type="match status" value="1"/>
</dbReference>
<proteinExistence type="predicted"/>
<dbReference type="InterPro" id="IPR036020">
    <property type="entry name" value="WW_dom_sf"/>
</dbReference>
<feature type="domain" description="WW" evidence="1">
    <location>
        <begin position="45"/>
        <end position="78"/>
    </location>
</feature>
<dbReference type="PROSITE" id="PS50020">
    <property type="entry name" value="WW_DOMAIN_2"/>
    <property type="match status" value="1"/>
</dbReference>
<dbReference type="PANTHER" id="PTHR21715">
    <property type="entry name" value="RH04127P"/>
    <property type="match status" value="1"/>
</dbReference>
<dbReference type="InterPro" id="IPR053233">
    <property type="entry name" value="ABRA-related"/>
</dbReference>
<dbReference type="AlphaFoldDB" id="A0A8J6DXT7"/>
<evidence type="ECO:0000313" key="3">
    <source>
        <dbReference type="Proteomes" id="UP000717585"/>
    </source>
</evidence>
<comment type="caution">
    <text evidence="2">The sequence shown here is derived from an EMBL/GenBank/DDBJ whole genome shotgun (WGS) entry which is preliminary data.</text>
</comment>
<organism evidence="2 3">
    <name type="scientific">Carpediemonas membranifera</name>
    <dbReference type="NCBI Taxonomy" id="201153"/>
    <lineage>
        <taxon>Eukaryota</taxon>
        <taxon>Metamonada</taxon>
        <taxon>Carpediemonas-like organisms</taxon>
        <taxon>Carpediemonas</taxon>
    </lineage>
</organism>
<dbReference type="PROSITE" id="PS01159">
    <property type="entry name" value="WW_DOMAIN_1"/>
    <property type="match status" value="1"/>
</dbReference>
<accession>A0A8J6DXT7</accession>
<sequence>MNFRGLDISEIPDEIKEVFEFAGSLGIDPIAEPHLLYLAEEASRQPVPSPWVEVDNEETGTYYYNLVTEETSWEHPTDRVYARMVGNIHSCPGWNKRLTPAAGETDNIELNCWQLPLVVLDVISSALTLHLDPHEDTDLLWAPYLAQIVPVPKEWREDALSTSGYPIYTHTRTGETLTRHPLDDVIRTAVERHRRAERDPKRQWLGFPDPRPPQVRADMTRPVTLWYNFATDQIRVAPDPDPDPDTIVRIPGQLISETKGEAMLAAIREFQTCCRTYSAKAPPPEQTAKPLTADDLAPTAAAETARESTVLARSLLPLAPRLMVFTTGWRDRTGHHGVRVRYSPARDGGKGEVELVVDGKPIVGAQIDADDGMPCEEWDLHIGRSIYIDCRSLSFSSCNSQAARWLDVCTGLLTEKIRKTEQILLKHKHIKPMAIPRDATKACLRGLLERLLEYRDQLDECRPDVNFDDI</sequence>
<gene>
    <name evidence="2" type="ORF">J8273_7242</name>
</gene>
<evidence type="ECO:0000313" key="2">
    <source>
        <dbReference type="EMBL" id="KAG9390969.1"/>
    </source>
</evidence>
<dbReference type="Proteomes" id="UP000717585">
    <property type="component" value="Unassembled WGS sequence"/>
</dbReference>
<reference evidence="2" key="1">
    <citation type="submission" date="2021-05" db="EMBL/GenBank/DDBJ databases">
        <title>A free-living protist that lacks canonical eukaryotic 1 DNA replication and segregation systems.</title>
        <authorList>
            <person name="Salas-Leiva D.E."/>
            <person name="Tromer E.C."/>
            <person name="Curtis B.A."/>
            <person name="Jerlstrom-Hultqvist J."/>
            <person name="Kolisko M."/>
            <person name="Yi Z."/>
            <person name="Salas-Leiva J.S."/>
            <person name="Gallot-Lavallee L."/>
            <person name="Kops G.J.P.L."/>
            <person name="Archibald J.M."/>
            <person name="Simpson A.G.B."/>
            <person name="Roger A.J."/>
        </authorList>
    </citation>
    <scope>NUCLEOTIDE SEQUENCE</scope>
    <source>
        <strain evidence="2">BICM</strain>
    </source>
</reference>
<keyword evidence="3" id="KW-1185">Reference proteome</keyword>
<name>A0A8J6DXT7_9EUKA</name>
<dbReference type="SUPFAM" id="SSF51045">
    <property type="entry name" value="WW domain"/>
    <property type="match status" value="1"/>
</dbReference>
<dbReference type="PANTHER" id="PTHR21715:SF0">
    <property type="entry name" value="RH04127P"/>
    <property type="match status" value="1"/>
</dbReference>
<dbReference type="EMBL" id="JAHDYR010000062">
    <property type="protein sequence ID" value="KAG9390969.1"/>
    <property type="molecule type" value="Genomic_DNA"/>
</dbReference>
<protein>
    <submittedName>
        <fullName evidence="2">WW domain</fullName>
    </submittedName>
</protein>
<dbReference type="Gene3D" id="3.30.1470.10">
    <property type="entry name" value="Photosystem I PsaD, reaction center subunit II"/>
    <property type="match status" value="2"/>
</dbReference>
<evidence type="ECO:0000259" key="1">
    <source>
        <dbReference type="PROSITE" id="PS50020"/>
    </source>
</evidence>
<dbReference type="CDD" id="cd00201">
    <property type="entry name" value="WW"/>
    <property type="match status" value="1"/>
</dbReference>